<dbReference type="KEGG" id="hrr:HZS55_15270"/>
<organism evidence="2 3">
    <name type="scientific">Halosimplex rubrum</name>
    <dbReference type="NCBI Taxonomy" id="869889"/>
    <lineage>
        <taxon>Archaea</taxon>
        <taxon>Methanobacteriati</taxon>
        <taxon>Methanobacteriota</taxon>
        <taxon>Stenosarchaea group</taxon>
        <taxon>Halobacteria</taxon>
        <taxon>Halobacteriales</taxon>
        <taxon>Haloarculaceae</taxon>
        <taxon>Halosimplex</taxon>
    </lineage>
</organism>
<evidence type="ECO:0000256" key="1">
    <source>
        <dbReference type="SAM" id="MobiDB-lite"/>
    </source>
</evidence>
<feature type="compositionally biased region" description="Basic and acidic residues" evidence="1">
    <location>
        <begin position="8"/>
        <end position="23"/>
    </location>
</feature>
<reference evidence="2 3" key="1">
    <citation type="submission" date="2020-07" db="EMBL/GenBank/DDBJ databases">
        <title>Halosimplex pelagicum sp. nov. and Halosimplex rubrum sp. nov., isolated from salted brown alga Laminaria, and emended description of the genus Halosimplex.</title>
        <authorList>
            <person name="Cui H."/>
        </authorList>
    </citation>
    <scope>NUCLEOTIDE SEQUENCE [LARGE SCALE GENOMIC DNA]</scope>
    <source>
        <strain evidence="2 3">R27</strain>
    </source>
</reference>
<dbReference type="EMBL" id="CP058910">
    <property type="protein sequence ID" value="QLH78566.1"/>
    <property type="molecule type" value="Genomic_DNA"/>
</dbReference>
<dbReference type="RefSeq" id="WP_179908446.1">
    <property type="nucleotide sequence ID" value="NZ_CP058910.1"/>
</dbReference>
<dbReference type="GeneID" id="56079251"/>
<accession>A0A7D5P1L3</accession>
<sequence length="115" mass="11984">MTASEYADDGRAGDGTAGDRRPSPTEGSDDEDAPWHRRRWTTIVLEECGGGWRATQTGVAAEGHGDTAADAAAAYCRRIAETAERRAGGASDECEERNPAGEGESTANGRGGRDG</sequence>
<name>A0A7D5P1L3_9EURY</name>
<dbReference type="OrthoDB" id="242202at2157"/>
<dbReference type="Proteomes" id="UP000509667">
    <property type="component" value="Chromosome"/>
</dbReference>
<dbReference type="AlphaFoldDB" id="A0A7D5P1L3"/>
<keyword evidence="3" id="KW-1185">Reference proteome</keyword>
<feature type="region of interest" description="Disordered" evidence="1">
    <location>
        <begin position="83"/>
        <end position="115"/>
    </location>
</feature>
<evidence type="ECO:0000313" key="2">
    <source>
        <dbReference type="EMBL" id="QLH78566.1"/>
    </source>
</evidence>
<feature type="region of interest" description="Disordered" evidence="1">
    <location>
        <begin position="1"/>
        <end position="38"/>
    </location>
</feature>
<gene>
    <name evidence="2" type="ORF">HZS55_15270</name>
</gene>
<proteinExistence type="predicted"/>
<evidence type="ECO:0000313" key="3">
    <source>
        <dbReference type="Proteomes" id="UP000509667"/>
    </source>
</evidence>
<protein>
    <submittedName>
        <fullName evidence="2">Uncharacterized protein</fullName>
    </submittedName>
</protein>